<feature type="domain" description="CobQ/CobB/MinD/ParA nucleotide binding" evidence="2">
    <location>
        <begin position="86"/>
        <end position="303"/>
    </location>
</feature>
<name>A0ABP6VZR9_9ACTN</name>
<dbReference type="RefSeq" id="WP_345560758.1">
    <property type="nucleotide sequence ID" value="NZ_BAABDQ010000003.1"/>
</dbReference>
<organism evidence="3 4">
    <name type="scientific">Nonomuraea rosea</name>
    <dbReference type="NCBI Taxonomy" id="638574"/>
    <lineage>
        <taxon>Bacteria</taxon>
        <taxon>Bacillati</taxon>
        <taxon>Actinomycetota</taxon>
        <taxon>Actinomycetes</taxon>
        <taxon>Streptosporangiales</taxon>
        <taxon>Streptosporangiaceae</taxon>
        <taxon>Nonomuraea</taxon>
    </lineage>
</organism>
<evidence type="ECO:0000313" key="3">
    <source>
        <dbReference type="EMBL" id="GAA3541473.1"/>
    </source>
</evidence>
<gene>
    <name evidence="3" type="ORF">GCM10022419_022060</name>
</gene>
<dbReference type="EMBL" id="BAABDQ010000003">
    <property type="protein sequence ID" value="GAA3541473.1"/>
    <property type="molecule type" value="Genomic_DNA"/>
</dbReference>
<dbReference type="SUPFAM" id="SSF52540">
    <property type="entry name" value="P-loop containing nucleoside triphosphate hydrolases"/>
    <property type="match status" value="1"/>
</dbReference>
<feature type="region of interest" description="Disordered" evidence="1">
    <location>
        <begin position="1"/>
        <end position="25"/>
    </location>
</feature>
<dbReference type="Pfam" id="PF01656">
    <property type="entry name" value="CbiA"/>
    <property type="match status" value="1"/>
</dbReference>
<accession>A0ABP6VZR9</accession>
<evidence type="ECO:0000313" key="4">
    <source>
        <dbReference type="Proteomes" id="UP001500630"/>
    </source>
</evidence>
<reference evidence="4" key="1">
    <citation type="journal article" date="2019" name="Int. J. Syst. Evol. Microbiol.">
        <title>The Global Catalogue of Microorganisms (GCM) 10K type strain sequencing project: providing services to taxonomists for standard genome sequencing and annotation.</title>
        <authorList>
            <consortium name="The Broad Institute Genomics Platform"/>
            <consortium name="The Broad Institute Genome Sequencing Center for Infectious Disease"/>
            <person name="Wu L."/>
            <person name="Ma J."/>
        </authorList>
    </citation>
    <scope>NUCLEOTIDE SEQUENCE [LARGE SCALE GENOMIC DNA]</scope>
    <source>
        <strain evidence="4">JCM 17326</strain>
    </source>
</reference>
<dbReference type="InterPro" id="IPR027417">
    <property type="entry name" value="P-loop_NTPase"/>
</dbReference>
<sequence>MTEDSAVSPYEDDDPTVGLPRPSTIDRLSPEMLLRGKRHAPSDGWRRLVYRSTGGLIHPGESPKALRQRDLKGRVMAPVSDGHHRIAVLSLKGGVGKTTTTVGLGATLATIRGDRVIAVDANPDRGTLSDRVRVETAATVRELLTELRTFSNPRYADVRAFTSQSLSNRLEILASARDPAVSEAFSADDYREVARLLEQYYSISITDCGTGLLHSAMSSILVLSHQIVLVTSPSVAAARSAEATLDWLHAHDHSDLVKTATVVLSSVRPRSKSTVDLDALRAYFGERCRAVVEIPFDPHLEEDSEGDLDRLTEETRDAYLVLAATVGDAFPAAGRRSLAA</sequence>
<evidence type="ECO:0000256" key="1">
    <source>
        <dbReference type="SAM" id="MobiDB-lite"/>
    </source>
</evidence>
<evidence type="ECO:0000259" key="2">
    <source>
        <dbReference type="Pfam" id="PF01656"/>
    </source>
</evidence>
<protein>
    <recommendedName>
        <fullName evidence="2">CobQ/CobB/MinD/ParA nucleotide binding domain-containing protein</fullName>
    </recommendedName>
</protein>
<dbReference type="Gene3D" id="3.40.50.300">
    <property type="entry name" value="P-loop containing nucleotide triphosphate hydrolases"/>
    <property type="match status" value="1"/>
</dbReference>
<keyword evidence="4" id="KW-1185">Reference proteome</keyword>
<dbReference type="Proteomes" id="UP001500630">
    <property type="component" value="Unassembled WGS sequence"/>
</dbReference>
<dbReference type="PANTHER" id="PTHR43384:SF14">
    <property type="entry name" value="ESX-1 SECRETION-ASSOCIATED PROTEIN ESPI"/>
    <property type="match status" value="1"/>
</dbReference>
<dbReference type="InterPro" id="IPR050625">
    <property type="entry name" value="ParA/MinD_ATPase"/>
</dbReference>
<dbReference type="InterPro" id="IPR002586">
    <property type="entry name" value="CobQ/CobB/MinD/ParA_Nub-bd_dom"/>
</dbReference>
<dbReference type="PANTHER" id="PTHR43384">
    <property type="entry name" value="SEPTUM SITE-DETERMINING PROTEIN MIND HOMOLOG, CHLOROPLASTIC-RELATED"/>
    <property type="match status" value="1"/>
</dbReference>
<proteinExistence type="predicted"/>
<comment type="caution">
    <text evidence="3">The sequence shown here is derived from an EMBL/GenBank/DDBJ whole genome shotgun (WGS) entry which is preliminary data.</text>
</comment>